<reference evidence="2" key="1">
    <citation type="submission" date="2016-05" db="EMBL/GenBank/DDBJ databases">
        <authorList>
            <person name="Lavstsen T."/>
            <person name="Jespersen J.S."/>
        </authorList>
    </citation>
    <scope>NUCLEOTIDE SEQUENCE</scope>
    <source>
        <tissue evidence="2">Brain</tissue>
    </source>
</reference>
<gene>
    <name evidence="2" type="primary">Nfu_g_1_013195</name>
</gene>
<evidence type="ECO:0000313" key="2">
    <source>
        <dbReference type="EMBL" id="SBP83198.1"/>
    </source>
</evidence>
<feature type="region of interest" description="Disordered" evidence="1">
    <location>
        <begin position="60"/>
        <end position="188"/>
    </location>
</feature>
<dbReference type="AlphaFoldDB" id="A0A1A8CVX6"/>
<sequence>SPVHPDSSIGAGSEPGSLVVGRQSVQSPRHFLLLQCDGALHQRSGPADRLAEVSRTGLVSGEDLCGRSGGASQDSPDPVLLQTLQRPRPAPPGRQHLLRLQGQPGHLPAASQARKACRPGHIRTRPDDRLRGYEGATTRQGPTRRERVATQFTSDGVWEDPTRSQNHHRQPGDQRTDGRVASGRDLGA</sequence>
<proteinExistence type="predicted"/>
<feature type="non-terminal residue" evidence="2">
    <location>
        <position position="188"/>
    </location>
</feature>
<protein>
    <submittedName>
        <fullName evidence="2">Uncharacterized protein</fullName>
    </submittedName>
</protein>
<name>A0A1A8CVX6_NOTKA</name>
<dbReference type="EMBL" id="HADZ01019257">
    <property type="protein sequence ID" value="SBP83198.1"/>
    <property type="molecule type" value="Transcribed_RNA"/>
</dbReference>
<organism evidence="2">
    <name type="scientific">Nothobranchius kadleci</name>
    <name type="common">African annual killifish</name>
    <dbReference type="NCBI Taxonomy" id="1051664"/>
    <lineage>
        <taxon>Eukaryota</taxon>
        <taxon>Metazoa</taxon>
        <taxon>Chordata</taxon>
        <taxon>Craniata</taxon>
        <taxon>Vertebrata</taxon>
        <taxon>Euteleostomi</taxon>
        <taxon>Actinopterygii</taxon>
        <taxon>Neopterygii</taxon>
        <taxon>Teleostei</taxon>
        <taxon>Neoteleostei</taxon>
        <taxon>Acanthomorphata</taxon>
        <taxon>Ovalentaria</taxon>
        <taxon>Atherinomorphae</taxon>
        <taxon>Cyprinodontiformes</taxon>
        <taxon>Nothobranchiidae</taxon>
        <taxon>Nothobranchius</taxon>
    </lineage>
</organism>
<accession>A0A1A8CVX6</accession>
<evidence type="ECO:0000256" key="1">
    <source>
        <dbReference type="SAM" id="MobiDB-lite"/>
    </source>
</evidence>
<feature type="non-terminal residue" evidence="2">
    <location>
        <position position="1"/>
    </location>
</feature>
<reference evidence="2" key="2">
    <citation type="submission" date="2016-06" db="EMBL/GenBank/DDBJ databases">
        <title>The genome of a short-lived fish provides insights into sex chromosome evolution and the genetic control of aging.</title>
        <authorList>
            <person name="Reichwald K."/>
            <person name="Felder M."/>
            <person name="Petzold A."/>
            <person name="Koch P."/>
            <person name="Groth M."/>
            <person name="Platzer M."/>
        </authorList>
    </citation>
    <scope>NUCLEOTIDE SEQUENCE</scope>
    <source>
        <tissue evidence="2">Brain</tissue>
    </source>
</reference>
<feature type="region of interest" description="Disordered" evidence="1">
    <location>
        <begin position="1"/>
        <end position="23"/>
    </location>
</feature>